<evidence type="ECO:0000256" key="1">
    <source>
        <dbReference type="SAM" id="MobiDB-lite"/>
    </source>
</evidence>
<feature type="transmembrane region" description="Helical" evidence="2">
    <location>
        <begin position="260"/>
        <end position="285"/>
    </location>
</feature>
<protein>
    <submittedName>
        <fullName evidence="3">Uncharacterized protein</fullName>
    </submittedName>
</protein>
<keyword evidence="2" id="KW-0472">Membrane</keyword>
<dbReference type="VEuPathDB" id="FungiDB:A1Q1_00154"/>
<dbReference type="GeneID" id="25983668"/>
<organism evidence="3 4">
    <name type="scientific">Trichosporon asahii var. asahii (strain ATCC 90039 / CBS 2479 / JCM 2466 / KCTC 7840 / NBRC 103889/ NCYC 2677 / UAMH 7654)</name>
    <name type="common">Yeast</name>
    <dbReference type="NCBI Taxonomy" id="1186058"/>
    <lineage>
        <taxon>Eukaryota</taxon>
        <taxon>Fungi</taxon>
        <taxon>Dikarya</taxon>
        <taxon>Basidiomycota</taxon>
        <taxon>Agaricomycotina</taxon>
        <taxon>Tremellomycetes</taxon>
        <taxon>Trichosporonales</taxon>
        <taxon>Trichosporonaceae</taxon>
        <taxon>Trichosporon</taxon>
    </lineage>
</organism>
<proteinExistence type="predicted"/>
<evidence type="ECO:0000313" key="4">
    <source>
        <dbReference type="Proteomes" id="UP000002748"/>
    </source>
</evidence>
<dbReference type="EMBL" id="ALBS01000099">
    <property type="protein sequence ID" value="EJT50533.1"/>
    <property type="molecule type" value="Genomic_DNA"/>
</dbReference>
<gene>
    <name evidence="3" type="ORF">A1Q1_00154</name>
</gene>
<dbReference type="AlphaFoldDB" id="J5R3S5"/>
<reference evidence="3 4" key="1">
    <citation type="journal article" date="2012" name="Eukaryot. Cell">
        <title>Draft genome sequence of CBS 2479, the standard type strain of Trichosporon asahii.</title>
        <authorList>
            <person name="Yang R.Y."/>
            <person name="Li H.T."/>
            <person name="Zhu H."/>
            <person name="Zhou G.P."/>
            <person name="Wang M."/>
            <person name="Wang L."/>
        </authorList>
    </citation>
    <scope>NUCLEOTIDE SEQUENCE [LARGE SCALE GENOMIC DNA]</scope>
    <source>
        <strain evidence="4">ATCC 90039 / CBS 2479 / JCM 2466 / KCTC 7840 / NCYC 2677 / UAMH 7654</strain>
    </source>
</reference>
<keyword evidence="2" id="KW-0812">Transmembrane</keyword>
<feature type="region of interest" description="Disordered" evidence="1">
    <location>
        <begin position="375"/>
        <end position="397"/>
    </location>
</feature>
<dbReference type="Proteomes" id="UP000002748">
    <property type="component" value="Unassembled WGS sequence"/>
</dbReference>
<keyword evidence="2" id="KW-1133">Transmembrane helix</keyword>
<name>J5R3S5_TRIAS</name>
<sequence>MNYASNGTKVNGTYGEDLALLAVNQTASLNITTIVGPVYVYGGLHNSSGALRDLYFTRNSTDVPNRASSSSGLIGLAEGHWKETPLTVHAGLSTVIQRIEVTTRMATVALRTPFTYAPGNHDDWLPTSAYASDIHHPALSRLVAPAGADGIVIPRGAQITFRAPANSSWISLNVTRGPSFGILDIRLSPSIPGPARLDLSGDRYQAERVWFATLDPSIEYSARVFASGGPVALHSITFYDSGFRLLVPEPKVEENSGPNVGAIVGGVLGGSVALAALCAVVGLLGRQAQRRRVQREIEEDRGPHWLVDGPLVTPYPMPLPEAQPHAPAGALQTAKDRFIVAALTVWSNLRDTATRRDSAPVPVPVPVQEQATVDMEEHQGVSKPEPTVKRPSWPRPWRIADEPEQIPLMEMPQPNPVAPTPIDEGWQDVPWRRDSNPSHICPTHTDSEALGLTDAAVSVKWGIP</sequence>
<dbReference type="KEGG" id="tasa:A1Q1_00154"/>
<dbReference type="RefSeq" id="XP_014181957.1">
    <property type="nucleotide sequence ID" value="XM_014326482.1"/>
</dbReference>
<comment type="caution">
    <text evidence="3">The sequence shown here is derived from an EMBL/GenBank/DDBJ whole genome shotgun (WGS) entry which is preliminary data.</text>
</comment>
<evidence type="ECO:0000256" key="2">
    <source>
        <dbReference type="SAM" id="Phobius"/>
    </source>
</evidence>
<evidence type="ECO:0000313" key="3">
    <source>
        <dbReference type="EMBL" id="EJT50533.1"/>
    </source>
</evidence>
<dbReference type="HOGENOM" id="CLU_582912_0_0_1"/>
<accession>J5R3S5</accession>